<dbReference type="AlphaFoldDB" id="A0A7W2HK90"/>
<evidence type="ECO:0000313" key="2">
    <source>
        <dbReference type="EMBL" id="MBA4866893.1"/>
    </source>
</evidence>
<feature type="region of interest" description="Disordered" evidence="1">
    <location>
        <begin position="1"/>
        <end position="26"/>
    </location>
</feature>
<gene>
    <name evidence="2" type="ORF">H1V43_37485</name>
</gene>
<sequence>MSTASAQGDDAAAGPELDGGDSYGDAEYGCVERDGEAVLDDCLDIEVALLACAQLGLGGAGERVS</sequence>
<dbReference type="Proteomes" id="UP000586976">
    <property type="component" value="Unassembled WGS sequence"/>
</dbReference>
<evidence type="ECO:0000313" key="3">
    <source>
        <dbReference type="Proteomes" id="UP000586976"/>
    </source>
</evidence>
<evidence type="ECO:0000256" key="1">
    <source>
        <dbReference type="SAM" id="MobiDB-lite"/>
    </source>
</evidence>
<comment type="caution">
    <text evidence="2">The sequence shown here is derived from an EMBL/GenBank/DDBJ whole genome shotgun (WGS) entry which is preliminary data.</text>
</comment>
<accession>A0A7W2HK90</accession>
<keyword evidence="3" id="KW-1185">Reference proteome</keyword>
<protein>
    <submittedName>
        <fullName evidence="2">Uncharacterized protein</fullName>
    </submittedName>
</protein>
<dbReference type="RefSeq" id="WP_181868235.1">
    <property type="nucleotide sequence ID" value="NZ_JACEQY010000079.1"/>
</dbReference>
<organism evidence="2 3">
    <name type="scientific">Streptomyces himalayensis subsp. aureolus</name>
    <dbReference type="NCBI Taxonomy" id="2758039"/>
    <lineage>
        <taxon>Bacteria</taxon>
        <taxon>Bacillati</taxon>
        <taxon>Actinomycetota</taxon>
        <taxon>Actinomycetes</taxon>
        <taxon>Kitasatosporales</taxon>
        <taxon>Streptomycetaceae</taxon>
        <taxon>Streptomyces</taxon>
        <taxon>Streptomyces himalayensis</taxon>
    </lineage>
</organism>
<name>A0A7W2HK90_9ACTN</name>
<reference evidence="2 3" key="1">
    <citation type="submission" date="2020-07" db="EMBL/GenBank/DDBJ databases">
        <title>Streptomyces isolated from Indian soil.</title>
        <authorList>
            <person name="Mandal S."/>
            <person name="Maiti P.K."/>
        </authorList>
    </citation>
    <scope>NUCLEOTIDE SEQUENCE [LARGE SCALE GENOMIC DNA]</scope>
    <source>
        <strain evidence="2 3">PSKA54</strain>
    </source>
</reference>
<dbReference type="EMBL" id="JACEQY010000079">
    <property type="protein sequence ID" value="MBA4866893.1"/>
    <property type="molecule type" value="Genomic_DNA"/>
</dbReference>
<proteinExistence type="predicted"/>